<protein>
    <recommendedName>
        <fullName evidence="3">M23ase beta-sheet core domain-containing protein</fullName>
    </recommendedName>
</protein>
<dbReference type="EMBL" id="LJCO01000054">
    <property type="protein sequence ID" value="KPV43232.1"/>
    <property type="molecule type" value="Genomic_DNA"/>
</dbReference>
<evidence type="ECO:0000313" key="5">
    <source>
        <dbReference type="Proteomes" id="UP000050482"/>
    </source>
</evidence>
<feature type="compositionally biased region" description="Basic and acidic residues" evidence="2">
    <location>
        <begin position="165"/>
        <end position="178"/>
    </location>
</feature>
<accession>A0A0P9EJR4</accession>
<dbReference type="Proteomes" id="UP000050482">
    <property type="component" value="Unassembled WGS sequence"/>
</dbReference>
<gene>
    <name evidence="4" type="ORF">AN477_13340</name>
</gene>
<dbReference type="GO" id="GO:0004222">
    <property type="term" value="F:metalloendopeptidase activity"/>
    <property type="evidence" value="ECO:0007669"/>
    <property type="project" value="TreeGrafter"/>
</dbReference>
<dbReference type="PATRIC" id="fig|471514.4.peg.1370"/>
<dbReference type="InterPro" id="IPR016047">
    <property type="entry name" value="M23ase_b-sheet_dom"/>
</dbReference>
<reference evidence="4 5" key="1">
    <citation type="submission" date="2015-09" db="EMBL/GenBank/DDBJ databases">
        <title>Draft genome sequence of Alicyclobacillus ferrooxydans DSM 22381.</title>
        <authorList>
            <person name="Hemp J."/>
        </authorList>
    </citation>
    <scope>NUCLEOTIDE SEQUENCE [LARGE SCALE GENOMIC DNA]</scope>
    <source>
        <strain evidence="4 5">TC-34</strain>
    </source>
</reference>
<name>A0A0P9EJR4_9BACL</name>
<keyword evidence="1" id="KW-0732">Signal</keyword>
<dbReference type="InterPro" id="IPR050570">
    <property type="entry name" value="Cell_wall_metabolism_enzyme"/>
</dbReference>
<dbReference type="SUPFAM" id="SSF51261">
    <property type="entry name" value="Duplicated hybrid motif"/>
    <property type="match status" value="1"/>
</dbReference>
<dbReference type="PANTHER" id="PTHR21666">
    <property type="entry name" value="PEPTIDASE-RELATED"/>
    <property type="match status" value="1"/>
</dbReference>
<dbReference type="RefSeq" id="WP_054969659.1">
    <property type="nucleotide sequence ID" value="NZ_LJCO01000054.1"/>
</dbReference>
<organism evidence="4 5">
    <name type="scientific">Alicyclobacillus ferrooxydans</name>
    <dbReference type="NCBI Taxonomy" id="471514"/>
    <lineage>
        <taxon>Bacteria</taxon>
        <taxon>Bacillati</taxon>
        <taxon>Bacillota</taxon>
        <taxon>Bacilli</taxon>
        <taxon>Bacillales</taxon>
        <taxon>Alicyclobacillaceae</taxon>
        <taxon>Alicyclobacillus</taxon>
    </lineage>
</organism>
<sequence length="389" mass="41972">MAARRFNWSLWPLKQDGGNRNEEVLVPSDDEQPLPWVLLSAKPKETNKAAEQLYAAQDEHAASMNADGVVGERRGVKNARSVMHPTGAKSITNEVQGENRPRWLSELESPYGISDEDGTLKEIDSVNWRRVVRVKRPKARRFVPRTRNKPAGRTGEPVHTGFGETRARWQNDDQENRRRQSQGTGIRTSAGGSSAGSTWMLQLGGAIVLALVGLYAHNASTPLATNIRTVYQKAFSSDYTQSAAPAISQFLKSHNIAVPAFLTNAGAMKLHVPLQGTIAEDYSSTHPQMAIVGTPGEAVLAAGSGTVSRVVKLQSGIMVVIDHGTLGNSFYFGLGTTSVKTGESVASGQVIGKLPTNSKNPKLMFELEQGGKAVNPHQYIVFSSTAGTT</sequence>
<proteinExistence type="predicted"/>
<dbReference type="AlphaFoldDB" id="A0A0P9EJR4"/>
<dbReference type="Pfam" id="PF01551">
    <property type="entry name" value="Peptidase_M23"/>
    <property type="match status" value="1"/>
</dbReference>
<comment type="caution">
    <text evidence="4">The sequence shown here is derived from an EMBL/GenBank/DDBJ whole genome shotgun (WGS) entry which is preliminary data.</text>
</comment>
<dbReference type="STRING" id="471514.AN477_13340"/>
<evidence type="ECO:0000256" key="2">
    <source>
        <dbReference type="SAM" id="MobiDB-lite"/>
    </source>
</evidence>
<feature type="domain" description="M23ase beta-sheet core" evidence="3">
    <location>
        <begin position="286"/>
        <end position="376"/>
    </location>
</feature>
<feature type="region of interest" description="Disordered" evidence="2">
    <location>
        <begin position="145"/>
        <end position="194"/>
    </location>
</feature>
<dbReference type="Gene3D" id="2.70.70.10">
    <property type="entry name" value="Glucose Permease (Domain IIA)"/>
    <property type="match status" value="1"/>
</dbReference>
<evidence type="ECO:0000313" key="4">
    <source>
        <dbReference type="EMBL" id="KPV43232.1"/>
    </source>
</evidence>
<dbReference type="InterPro" id="IPR011055">
    <property type="entry name" value="Dup_hybrid_motif"/>
</dbReference>
<feature type="compositionally biased region" description="Low complexity" evidence="2">
    <location>
        <begin position="183"/>
        <end position="194"/>
    </location>
</feature>
<evidence type="ECO:0000259" key="3">
    <source>
        <dbReference type="Pfam" id="PF01551"/>
    </source>
</evidence>
<evidence type="ECO:0000256" key="1">
    <source>
        <dbReference type="ARBA" id="ARBA00022729"/>
    </source>
</evidence>
<dbReference type="PANTHER" id="PTHR21666:SF289">
    <property type="entry name" value="L-ALA--D-GLU ENDOPEPTIDASE"/>
    <property type="match status" value="1"/>
</dbReference>
<dbReference type="CDD" id="cd12797">
    <property type="entry name" value="M23_peptidase"/>
    <property type="match status" value="1"/>
</dbReference>
<keyword evidence="5" id="KW-1185">Reference proteome</keyword>